<feature type="region of interest" description="Disordered" evidence="5">
    <location>
        <begin position="26"/>
        <end position="89"/>
    </location>
</feature>
<evidence type="ECO:0000313" key="9">
    <source>
        <dbReference type="Proteomes" id="UP000289857"/>
    </source>
</evidence>
<feature type="chain" id="PRO_5020872579" description="Peptidoglycan hydrolase" evidence="6">
    <location>
        <begin position="17"/>
        <end position="327"/>
    </location>
</feature>
<dbReference type="Pfam" id="PF01832">
    <property type="entry name" value="Glucosaminidase"/>
    <property type="match status" value="1"/>
</dbReference>
<comment type="caution">
    <text evidence="8">The sequence shown here is derived from an EMBL/GenBank/DDBJ whole genome shotgun (WGS) entry which is preliminary data.</text>
</comment>
<dbReference type="GO" id="GO:0031640">
    <property type="term" value="P:killing of cells of another organism"/>
    <property type="evidence" value="ECO:0007669"/>
    <property type="project" value="UniProtKB-KW"/>
</dbReference>
<dbReference type="Pfam" id="PF01476">
    <property type="entry name" value="LysM"/>
    <property type="match status" value="1"/>
</dbReference>
<dbReference type="Proteomes" id="UP000289857">
    <property type="component" value="Unassembled WGS sequence"/>
</dbReference>
<dbReference type="InterPro" id="IPR002901">
    <property type="entry name" value="MGlyc_endo_b_GlcNAc-like_dom"/>
</dbReference>
<dbReference type="InterPro" id="IPR036779">
    <property type="entry name" value="LysM_dom_sf"/>
</dbReference>
<keyword evidence="2" id="KW-0081">Bacteriolytic enzyme</keyword>
<dbReference type="SMART" id="SM00257">
    <property type="entry name" value="LysM"/>
    <property type="match status" value="1"/>
</dbReference>
<dbReference type="Gene3D" id="1.10.530.10">
    <property type="match status" value="1"/>
</dbReference>
<dbReference type="GO" id="GO:0004040">
    <property type="term" value="F:amidase activity"/>
    <property type="evidence" value="ECO:0007669"/>
    <property type="project" value="InterPro"/>
</dbReference>
<evidence type="ECO:0000313" key="8">
    <source>
        <dbReference type="EMBL" id="RXR22135.1"/>
    </source>
</evidence>
<name>A0A4Q1KB63_9FLAO</name>
<feature type="compositionally biased region" description="Polar residues" evidence="5">
    <location>
        <begin position="80"/>
        <end position="89"/>
    </location>
</feature>
<organism evidence="8 9">
    <name type="scientific">Flavobacterium stagni</name>
    <dbReference type="NCBI Taxonomy" id="2506421"/>
    <lineage>
        <taxon>Bacteria</taxon>
        <taxon>Pseudomonadati</taxon>
        <taxon>Bacteroidota</taxon>
        <taxon>Flavobacteriia</taxon>
        <taxon>Flavobacteriales</taxon>
        <taxon>Flavobacteriaceae</taxon>
        <taxon>Flavobacterium</taxon>
    </lineage>
</organism>
<dbReference type="PANTHER" id="PTHR33308:SF9">
    <property type="entry name" value="PEPTIDOGLYCAN HYDROLASE FLGJ"/>
    <property type="match status" value="1"/>
</dbReference>
<feature type="domain" description="LysM" evidence="7">
    <location>
        <begin position="283"/>
        <end position="326"/>
    </location>
</feature>
<evidence type="ECO:0000256" key="1">
    <source>
        <dbReference type="ARBA" id="ARBA00022529"/>
    </source>
</evidence>
<dbReference type="GO" id="GO:0042742">
    <property type="term" value="P:defense response to bacterium"/>
    <property type="evidence" value="ECO:0007669"/>
    <property type="project" value="UniProtKB-KW"/>
</dbReference>
<feature type="signal peptide" evidence="6">
    <location>
        <begin position="1"/>
        <end position="16"/>
    </location>
</feature>
<dbReference type="SUPFAM" id="SSF54106">
    <property type="entry name" value="LysM domain"/>
    <property type="match status" value="1"/>
</dbReference>
<dbReference type="RefSeq" id="WP_129461595.1">
    <property type="nucleotide sequence ID" value="NZ_SBKN01000005.1"/>
</dbReference>
<evidence type="ECO:0000256" key="3">
    <source>
        <dbReference type="ARBA" id="ARBA00022801"/>
    </source>
</evidence>
<dbReference type="Gene3D" id="3.10.350.10">
    <property type="entry name" value="LysM domain"/>
    <property type="match status" value="1"/>
</dbReference>
<evidence type="ECO:0000259" key="7">
    <source>
        <dbReference type="PROSITE" id="PS51782"/>
    </source>
</evidence>
<dbReference type="CDD" id="cd00118">
    <property type="entry name" value="LysM"/>
    <property type="match status" value="1"/>
</dbReference>
<dbReference type="PANTHER" id="PTHR33308">
    <property type="entry name" value="PEPTIDOGLYCAN HYDROLASE FLGJ"/>
    <property type="match status" value="1"/>
</dbReference>
<dbReference type="OrthoDB" id="977752at2"/>
<dbReference type="FunFam" id="1.10.530.10:FF:000060">
    <property type="entry name" value="Predicted protein"/>
    <property type="match status" value="1"/>
</dbReference>
<keyword evidence="1" id="KW-0929">Antimicrobial</keyword>
<evidence type="ECO:0000256" key="5">
    <source>
        <dbReference type="SAM" id="MobiDB-lite"/>
    </source>
</evidence>
<reference evidence="9" key="1">
    <citation type="submission" date="2019-01" db="EMBL/GenBank/DDBJ databases">
        <title>Cytophagaceae bacterium strain CAR-16.</title>
        <authorList>
            <person name="Chen W.-M."/>
        </authorList>
    </citation>
    <scope>NUCLEOTIDE SEQUENCE [LARGE SCALE GENOMIC DNA]</scope>
    <source>
        <strain evidence="9">WWJ-16</strain>
    </source>
</reference>
<sequence length="327" mass="35771">MNKVFLFLLVSFFVVSCGTSHPVVRTTKPVAQTPKKPDPRKGTRPNAAPVKRNTTTVATTDKPSSTTSHSTSSSKATAPDNNASTAAVNQQPTEVLQATTTVKVTTAMVLAYIDKYKEIAKKDMVDYGIPASITLGQGILESGAGSGPLSTQANNHFGIKCHKEWTGPSVSYDDDTAGECFRKYSHPHESFKDHSMFLVSRERYAALFRLEQDDYKGWSRGLKAAGYATDPAYPTKLITLIEKYQLYRFDAEVLGKPVPQIIQSKDSIAIDKPTVFPVKTIGNQHVVTKGDTLFSIAKKYNMSVDDLKKKNNLTENAISIGQTLSVN</sequence>
<dbReference type="PROSITE" id="PS51782">
    <property type="entry name" value="LYSM"/>
    <property type="match status" value="1"/>
</dbReference>
<evidence type="ECO:0000256" key="4">
    <source>
        <dbReference type="ARBA" id="ARBA00032108"/>
    </source>
</evidence>
<feature type="compositionally biased region" description="Low complexity" evidence="5">
    <location>
        <begin position="59"/>
        <end position="79"/>
    </location>
</feature>
<dbReference type="AlphaFoldDB" id="A0A4Q1KB63"/>
<protein>
    <recommendedName>
        <fullName evidence="4">Peptidoglycan hydrolase</fullName>
    </recommendedName>
</protein>
<evidence type="ECO:0000256" key="2">
    <source>
        <dbReference type="ARBA" id="ARBA00022638"/>
    </source>
</evidence>
<dbReference type="InterPro" id="IPR051056">
    <property type="entry name" value="Glycosyl_Hydrolase_73"/>
</dbReference>
<dbReference type="PROSITE" id="PS51257">
    <property type="entry name" value="PROKAR_LIPOPROTEIN"/>
    <property type="match status" value="1"/>
</dbReference>
<accession>A0A4Q1KB63</accession>
<dbReference type="EMBL" id="SBKN01000005">
    <property type="protein sequence ID" value="RXR22135.1"/>
    <property type="molecule type" value="Genomic_DNA"/>
</dbReference>
<keyword evidence="3" id="KW-0378">Hydrolase</keyword>
<evidence type="ECO:0000256" key="6">
    <source>
        <dbReference type="SAM" id="SignalP"/>
    </source>
</evidence>
<gene>
    <name evidence="8" type="ORF">EQG61_09030</name>
</gene>
<dbReference type="InterPro" id="IPR018392">
    <property type="entry name" value="LysM"/>
</dbReference>
<proteinExistence type="predicted"/>
<keyword evidence="6" id="KW-0732">Signal</keyword>
<keyword evidence="9" id="KW-1185">Reference proteome</keyword>
<dbReference type="SMART" id="SM00047">
    <property type="entry name" value="LYZ2"/>
    <property type="match status" value="1"/>
</dbReference>